<accession>A0A8S2VW58</accession>
<dbReference type="AlphaFoldDB" id="A0A8S2VW58"/>
<dbReference type="Proteomes" id="UP000676336">
    <property type="component" value="Unassembled WGS sequence"/>
</dbReference>
<sequence length="80" mass="8707">MISNQSPSNGFVGLPPPPPPPPAPPVFSNNNNNTNNLCKILLPHQEVNLVVNRANVTEIQARSVPTMLMGGNNIWTRRVL</sequence>
<protein>
    <submittedName>
        <fullName evidence="2">Uncharacterized protein</fullName>
    </submittedName>
</protein>
<reference evidence="2" key="1">
    <citation type="submission" date="2021-02" db="EMBL/GenBank/DDBJ databases">
        <authorList>
            <person name="Nowell W R."/>
        </authorList>
    </citation>
    <scope>NUCLEOTIDE SEQUENCE</scope>
</reference>
<organism evidence="2 3">
    <name type="scientific">Rotaria magnacalcarata</name>
    <dbReference type="NCBI Taxonomy" id="392030"/>
    <lineage>
        <taxon>Eukaryota</taxon>
        <taxon>Metazoa</taxon>
        <taxon>Spiralia</taxon>
        <taxon>Gnathifera</taxon>
        <taxon>Rotifera</taxon>
        <taxon>Eurotatoria</taxon>
        <taxon>Bdelloidea</taxon>
        <taxon>Philodinida</taxon>
        <taxon>Philodinidae</taxon>
        <taxon>Rotaria</taxon>
    </lineage>
</organism>
<evidence type="ECO:0000313" key="3">
    <source>
        <dbReference type="Proteomes" id="UP000676336"/>
    </source>
</evidence>
<name>A0A8S2VW58_9BILA</name>
<dbReference type="EMBL" id="CAJOBI010055886">
    <property type="protein sequence ID" value="CAF4393797.1"/>
    <property type="molecule type" value="Genomic_DNA"/>
</dbReference>
<evidence type="ECO:0000256" key="1">
    <source>
        <dbReference type="SAM" id="MobiDB-lite"/>
    </source>
</evidence>
<proteinExistence type="predicted"/>
<comment type="caution">
    <text evidence="2">The sequence shown here is derived from an EMBL/GenBank/DDBJ whole genome shotgun (WGS) entry which is preliminary data.</text>
</comment>
<feature type="non-terminal residue" evidence="2">
    <location>
        <position position="80"/>
    </location>
</feature>
<feature type="compositionally biased region" description="Pro residues" evidence="1">
    <location>
        <begin position="14"/>
        <end position="25"/>
    </location>
</feature>
<feature type="region of interest" description="Disordered" evidence="1">
    <location>
        <begin position="1"/>
        <end position="31"/>
    </location>
</feature>
<gene>
    <name evidence="2" type="ORF">SMN809_LOCUS30127</name>
</gene>
<evidence type="ECO:0000313" key="2">
    <source>
        <dbReference type="EMBL" id="CAF4393797.1"/>
    </source>
</evidence>